<feature type="transmembrane region" description="Helical" evidence="2">
    <location>
        <begin position="48"/>
        <end position="67"/>
    </location>
</feature>
<dbReference type="EMBL" id="AZRL01000003">
    <property type="protein sequence ID" value="PNR98097.1"/>
    <property type="molecule type" value="Genomic_DNA"/>
</dbReference>
<dbReference type="OrthoDB" id="49485at2"/>
<proteinExistence type="predicted"/>
<protein>
    <submittedName>
        <fullName evidence="3">Uncharacterized protein</fullName>
    </submittedName>
</protein>
<reference evidence="3 4" key="1">
    <citation type="submission" date="2013-12" db="EMBL/GenBank/DDBJ databases">
        <title>Comparative genomics of Petrotoga isolates.</title>
        <authorList>
            <person name="Nesbo C.L."/>
            <person name="Charchuk R."/>
            <person name="Chow K."/>
        </authorList>
    </citation>
    <scope>NUCLEOTIDE SEQUENCE [LARGE SCALE GENOMIC DNA]</scope>
    <source>
        <strain evidence="3 4">DSM 13574</strain>
    </source>
</reference>
<organism evidence="3 4">
    <name type="scientific">Petrotoga olearia DSM 13574</name>
    <dbReference type="NCBI Taxonomy" id="1122955"/>
    <lineage>
        <taxon>Bacteria</taxon>
        <taxon>Thermotogati</taxon>
        <taxon>Thermotogota</taxon>
        <taxon>Thermotogae</taxon>
        <taxon>Petrotogales</taxon>
        <taxon>Petrotogaceae</taxon>
        <taxon>Petrotoga</taxon>
    </lineage>
</organism>
<gene>
    <name evidence="3" type="ORF">X929_00655</name>
</gene>
<feature type="transmembrane region" description="Helical" evidence="2">
    <location>
        <begin position="98"/>
        <end position="116"/>
    </location>
</feature>
<dbReference type="RefSeq" id="WP_103066143.1">
    <property type="nucleotide sequence ID" value="NZ_AZRL01000003.1"/>
</dbReference>
<dbReference type="Proteomes" id="UP000236434">
    <property type="component" value="Unassembled WGS sequence"/>
</dbReference>
<comment type="caution">
    <text evidence="3">The sequence shown here is derived from an EMBL/GenBank/DDBJ whole genome shotgun (WGS) entry which is preliminary data.</text>
</comment>
<feature type="transmembrane region" description="Helical" evidence="2">
    <location>
        <begin position="7"/>
        <end position="28"/>
    </location>
</feature>
<evidence type="ECO:0000256" key="1">
    <source>
        <dbReference type="SAM" id="MobiDB-lite"/>
    </source>
</evidence>
<keyword evidence="2" id="KW-0812">Transmembrane</keyword>
<evidence type="ECO:0000313" key="4">
    <source>
        <dbReference type="Proteomes" id="UP000236434"/>
    </source>
</evidence>
<name>A0A2K1P5V9_9BACT</name>
<dbReference type="AlphaFoldDB" id="A0A2K1P5V9"/>
<accession>A0A2K1P5V9</accession>
<evidence type="ECO:0000256" key="2">
    <source>
        <dbReference type="SAM" id="Phobius"/>
    </source>
</evidence>
<sequence length="145" mass="16323">MNNLKAFLRSIAIIGSIVVAGLSIYLFYLESANQRLFEYFNFSDFLTFLFIGLFIALIAALIFFYFLLLFNKKYGMTVSIILLSVLSALSIVIYSSMILSVIFIANLVGLSLAIFFTKQKPENKKYVKPSSTKAAKEPTNKNSKN</sequence>
<feature type="region of interest" description="Disordered" evidence="1">
    <location>
        <begin position="123"/>
        <end position="145"/>
    </location>
</feature>
<feature type="transmembrane region" description="Helical" evidence="2">
    <location>
        <begin position="74"/>
        <end position="92"/>
    </location>
</feature>
<keyword evidence="2" id="KW-0472">Membrane</keyword>
<evidence type="ECO:0000313" key="3">
    <source>
        <dbReference type="EMBL" id="PNR98097.1"/>
    </source>
</evidence>
<keyword evidence="2" id="KW-1133">Transmembrane helix</keyword>